<evidence type="ECO:0008006" key="3">
    <source>
        <dbReference type="Google" id="ProtNLM"/>
    </source>
</evidence>
<accession>A0ABT5QK14</accession>
<name>A0ABT5QK14_9GAMM</name>
<dbReference type="RefSeq" id="WP_274141289.1">
    <property type="nucleotide sequence ID" value="NZ_JAJUBB010000004.1"/>
</dbReference>
<dbReference type="SUPFAM" id="SSF48452">
    <property type="entry name" value="TPR-like"/>
    <property type="match status" value="1"/>
</dbReference>
<comment type="caution">
    <text evidence="1">The sequence shown here is derived from an EMBL/GenBank/DDBJ whole genome shotgun (WGS) entry which is preliminary data.</text>
</comment>
<organism evidence="1 2">
    <name type="scientific">Enterovibrio qingdaonensis</name>
    <dbReference type="NCBI Taxonomy" id="2899818"/>
    <lineage>
        <taxon>Bacteria</taxon>
        <taxon>Pseudomonadati</taxon>
        <taxon>Pseudomonadota</taxon>
        <taxon>Gammaproteobacteria</taxon>
        <taxon>Vibrionales</taxon>
        <taxon>Vibrionaceae</taxon>
        <taxon>Enterovibrio</taxon>
    </lineage>
</organism>
<dbReference type="Proteomes" id="UP001149821">
    <property type="component" value="Unassembled WGS sequence"/>
</dbReference>
<protein>
    <recommendedName>
        <fullName evidence="3">Tetratricopeptide repeat-containing protein</fullName>
    </recommendedName>
</protein>
<sequence>MTKHLAFILLFVATFISKGVFASFDSGYEKPIIAALNDFQAGKYSDARLAITQVLEQYPDEPRVLFWCGMLYVSDGESITNRHNFDIGIDCLKKSLSLDPFFNDAWGVLLSSLVEAGEYSKAVMEFERLWEIRELPKNDVIWTALFIVHPAYINLGMKKALADHYQQLLDYGIVDDELQSKYEHLESSQ</sequence>
<dbReference type="InterPro" id="IPR011990">
    <property type="entry name" value="TPR-like_helical_dom_sf"/>
</dbReference>
<reference evidence="1" key="1">
    <citation type="submission" date="2021-12" db="EMBL/GenBank/DDBJ databases">
        <title>Enterovibrio ZSDZ35 sp. nov. and Enterovibrio ZSDZ42 sp. nov., isolated from coastal seawater in Qingdao.</title>
        <authorList>
            <person name="Zhang P."/>
        </authorList>
    </citation>
    <scope>NUCLEOTIDE SEQUENCE</scope>
    <source>
        <strain evidence="1">ZSDZ35</strain>
    </source>
</reference>
<dbReference type="Gene3D" id="1.25.40.10">
    <property type="entry name" value="Tetratricopeptide repeat domain"/>
    <property type="match status" value="1"/>
</dbReference>
<dbReference type="EMBL" id="JAJUBB010000004">
    <property type="protein sequence ID" value="MDD1781008.1"/>
    <property type="molecule type" value="Genomic_DNA"/>
</dbReference>
<gene>
    <name evidence="1" type="ORF">LRP49_07305</name>
</gene>
<dbReference type="Pfam" id="PF13432">
    <property type="entry name" value="TPR_16"/>
    <property type="match status" value="1"/>
</dbReference>
<evidence type="ECO:0000313" key="2">
    <source>
        <dbReference type="Proteomes" id="UP001149821"/>
    </source>
</evidence>
<keyword evidence="2" id="KW-1185">Reference proteome</keyword>
<evidence type="ECO:0000313" key="1">
    <source>
        <dbReference type="EMBL" id="MDD1781008.1"/>
    </source>
</evidence>
<proteinExistence type="predicted"/>